<comment type="caution">
    <text evidence="2">The sequence shown here is derived from an EMBL/GenBank/DDBJ whole genome shotgun (WGS) entry which is preliminary data.</text>
</comment>
<evidence type="ECO:0000313" key="3">
    <source>
        <dbReference type="Proteomes" id="UP001578633"/>
    </source>
</evidence>
<gene>
    <name evidence="2" type="ORF">ACET3X_006350</name>
</gene>
<feature type="transmembrane region" description="Helical" evidence="1">
    <location>
        <begin position="681"/>
        <end position="702"/>
    </location>
</feature>
<dbReference type="GeneID" id="96086672"/>
<dbReference type="EMBL" id="JBHGVX010000005">
    <property type="protein sequence ID" value="KAL1796126.1"/>
    <property type="molecule type" value="Genomic_DNA"/>
</dbReference>
<keyword evidence="1" id="KW-0812">Transmembrane</keyword>
<evidence type="ECO:0008006" key="4">
    <source>
        <dbReference type="Google" id="ProtNLM"/>
    </source>
</evidence>
<keyword evidence="1" id="KW-1133">Transmembrane helix</keyword>
<dbReference type="Proteomes" id="UP001578633">
    <property type="component" value="Chromosome 5"/>
</dbReference>
<keyword evidence="1" id="KW-0472">Membrane</keyword>
<name>A0ABR3UI11_9PLEO</name>
<evidence type="ECO:0000256" key="1">
    <source>
        <dbReference type="SAM" id="Phobius"/>
    </source>
</evidence>
<organism evidence="2 3">
    <name type="scientific">Alternaria dauci</name>
    <dbReference type="NCBI Taxonomy" id="48095"/>
    <lineage>
        <taxon>Eukaryota</taxon>
        <taxon>Fungi</taxon>
        <taxon>Dikarya</taxon>
        <taxon>Ascomycota</taxon>
        <taxon>Pezizomycotina</taxon>
        <taxon>Dothideomycetes</taxon>
        <taxon>Pleosporomycetidae</taxon>
        <taxon>Pleosporales</taxon>
        <taxon>Pleosporineae</taxon>
        <taxon>Pleosporaceae</taxon>
        <taxon>Alternaria</taxon>
        <taxon>Alternaria sect. Porri</taxon>
    </lineage>
</organism>
<protein>
    <recommendedName>
        <fullName evidence="4">3-hydroxyisobutyrate dehydrogenase</fullName>
    </recommendedName>
</protein>
<reference evidence="2 3" key="1">
    <citation type="submission" date="2024-09" db="EMBL/GenBank/DDBJ databases">
        <title>T2T genomes of carrot and Alternaria dauci and their utility for understanding host-pathogen interaction during carrot leaf blight disease.</title>
        <authorList>
            <person name="Liu W."/>
            <person name="Xu S."/>
            <person name="Ou C."/>
            <person name="Liu X."/>
            <person name="Zhuang F."/>
            <person name="Deng X.W."/>
        </authorList>
    </citation>
    <scope>NUCLEOTIDE SEQUENCE [LARGE SCALE GENOMIC DNA]</scope>
    <source>
        <strain evidence="2 3">A2016</strain>
    </source>
</reference>
<evidence type="ECO:0000313" key="2">
    <source>
        <dbReference type="EMBL" id="KAL1796126.1"/>
    </source>
</evidence>
<proteinExistence type="predicted"/>
<keyword evidence="3" id="KW-1185">Reference proteome</keyword>
<dbReference type="RefSeq" id="XP_069306710.1">
    <property type="nucleotide sequence ID" value="XM_069452552.1"/>
</dbReference>
<sequence>MAYPYDISGKHGGGFDPNSDTSVQVVPSQQYYPTQSHHCGGGAYDPDNPTKPVVLVQQQPVSRPQPTFAPQAQAANYYPPYQQLTNIVITMVANDAQASVREIAPYEQAIQHQGDNGNNEKHPSVASVPRNGPMQLKGYAYILSPFTTVKWGYPNFYRKPGLGYQKLGQHRHRDIFDREWTGDYDDRYISSWDGKVSKLVVQAVDDIYENNLGSTYRRTFIRNVAPVYMRLANWPFNHIDFAQHDGKIPSEDYPMLCLKWFVASCIITMFISSPSPAEIASRNGGNYDCVPYQYFGYPKVARNAIEMHKPKGLPSSEANPVAERVLRPRYLCFLREQGRPAKITNVEEWLAQQSGHSLSYVFIAYTAEQFNTPDDFRVLHEIADAAARNAGVIAYWVGCSCMPDNQLEEDVYRICDVIRGAQSLVIAVAPPANNRYEINTPDLMLQQWGSRVWTFPEVLLAPAGESIKVYVRDSDLFRPILVAKNQFAAQVWRDDAHVARQLIDHYEGNLILSQLELVTLALECLHKRQTGQYLPGDHSYALMGLLRVRPQIDRTDSAFQAFARLSLANGSDQLLERLVCMLPKTPDQPWHSMDDAYNAKLWDILPQDVGIAGVGEDDSIILDGCRAANVRWKAFTPVAHTRRDSWKRIFAKMMLRTSGIVFLAAIVFLAIPTLLGVPALHTIGVILLIYALVIMGLSPWLLRLLYLGKFWEQQCWFFGFEGYMDLDTIESQIFGGRLGRMKWTAAASPLSRHERNIHGECIPVDPTSDPAVAALVQKAKSAGPGDQRLFTLVDTGNMTATLFLAERPPVCFLMAGSEGGMKRIIGCSYDWTTATMYRETVLRIGTEFEDKMSRVGRVKIGFKRKQHPFGPLEQVGEPEGRQM</sequence>
<accession>A0ABR3UI11</accession>
<feature type="transmembrane region" description="Helical" evidence="1">
    <location>
        <begin position="653"/>
        <end position="675"/>
    </location>
</feature>